<organism evidence="1">
    <name type="scientific">Pararge aegeria</name>
    <name type="common">speckled wood butterfly</name>
    <dbReference type="NCBI Taxonomy" id="116150"/>
    <lineage>
        <taxon>Eukaryota</taxon>
        <taxon>Metazoa</taxon>
        <taxon>Ecdysozoa</taxon>
        <taxon>Arthropoda</taxon>
        <taxon>Hexapoda</taxon>
        <taxon>Insecta</taxon>
        <taxon>Pterygota</taxon>
        <taxon>Neoptera</taxon>
        <taxon>Endopterygota</taxon>
        <taxon>Lepidoptera</taxon>
        <taxon>Glossata</taxon>
        <taxon>Ditrysia</taxon>
        <taxon>Papilionoidea</taxon>
        <taxon>Nymphalidae</taxon>
        <taxon>Satyrinae</taxon>
        <taxon>Satyrini</taxon>
        <taxon>Parargina</taxon>
        <taxon>Pararge</taxon>
    </lineage>
</organism>
<accession>S4PYW7</accession>
<dbReference type="EMBL" id="GAIX01002568">
    <property type="protein sequence ID" value="JAA89992.1"/>
    <property type="molecule type" value="Transcribed_RNA"/>
</dbReference>
<sequence length="77" mass="8412">KPRVYTIESSRKIRISNGIIFRGVDSECVGAKLQQTSGQKEGQEEGIGHENAGRCMLWSRAATYNSNARAVVLACVN</sequence>
<feature type="non-terminal residue" evidence="1">
    <location>
        <position position="1"/>
    </location>
</feature>
<proteinExistence type="predicted"/>
<dbReference type="AlphaFoldDB" id="S4PYW7"/>
<reference evidence="1" key="2">
    <citation type="submission" date="2013-05" db="EMBL/GenBank/DDBJ databases">
        <authorList>
            <person name="Carter J.-M."/>
            <person name="Baker S.C."/>
            <person name="Pink R."/>
            <person name="Carter D.R.F."/>
            <person name="Collins A."/>
            <person name="Tomlin J."/>
            <person name="Gibbs M."/>
            <person name="Breuker C.J."/>
        </authorList>
    </citation>
    <scope>NUCLEOTIDE SEQUENCE</scope>
    <source>
        <tissue evidence="1">Ovary</tissue>
    </source>
</reference>
<evidence type="ECO:0000313" key="1">
    <source>
        <dbReference type="EMBL" id="JAA89992.1"/>
    </source>
</evidence>
<name>S4PYW7_9NEOP</name>
<reference evidence="1" key="1">
    <citation type="journal article" date="2013" name="BMC Genomics">
        <title>Unscrambling butterfly oogenesis.</title>
        <authorList>
            <person name="Carter J.M."/>
            <person name="Baker S.C."/>
            <person name="Pink R."/>
            <person name="Carter D.R."/>
            <person name="Collins A."/>
            <person name="Tomlin J."/>
            <person name="Gibbs M."/>
            <person name="Breuker C.J."/>
        </authorList>
    </citation>
    <scope>NUCLEOTIDE SEQUENCE</scope>
    <source>
        <tissue evidence="1">Ovary</tissue>
    </source>
</reference>
<protein>
    <submittedName>
        <fullName evidence="1">Putative vacuole membrane protein</fullName>
    </submittedName>
</protein>